<dbReference type="PRINTS" id="PR00599">
    <property type="entry name" value="MAPEPTIDASE"/>
</dbReference>
<keyword evidence="4" id="KW-1185">Reference proteome</keyword>
<dbReference type="Proteomes" id="UP000242141">
    <property type="component" value="Unassembled WGS sequence"/>
</dbReference>
<evidence type="ECO:0000313" key="4">
    <source>
        <dbReference type="Proteomes" id="UP000242141"/>
    </source>
</evidence>
<dbReference type="InterPro" id="IPR001714">
    <property type="entry name" value="Pept_M24_MAP"/>
</dbReference>
<dbReference type="Pfam" id="PF00557">
    <property type="entry name" value="Peptidase_M24"/>
    <property type="match status" value="1"/>
</dbReference>
<dbReference type="SUPFAM" id="SSF53092">
    <property type="entry name" value="Creatinase/prolidase N-terminal domain"/>
    <property type="match status" value="1"/>
</dbReference>
<dbReference type="PANTHER" id="PTHR46112">
    <property type="entry name" value="AMINOPEPTIDASE"/>
    <property type="match status" value="1"/>
</dbReference>
<dbReference type="InterPro" id="IPR029149">
    <property type="entry name" value="Creatin/AminoP/Spt16_N"/>
</dbReference>
<proteinExistence type="predicted"/>
<evidence type="ECO:0000259" key="1">
    <source>
        <dbReference type="Pfam" id="PF00557"/>
    </source>
</evidence>
<evidence type="ECO:0000313" key="3">
    <source>
        <dbReference type="EMBL" id="CRX37010.1"/>
    </source>
</evidence>
<accession>A0A0G7ZLI6</accession>
<dbReference type="GO" id="GO:0008235">
    <property type="term" value="F:metalloexopeptidase activity"/>
    <property type="evidence" value="ECO:0007669"/>
    <property type="project" value="UniProtKB-ARBA"/>
</dbReference>
<dbReference type="Gene3D" id="3.90.230.10">
    <property type="entry name" value="Creatinase/methionine aminopeptidase superfamily"/>
    <property type="match status" value="1"/>
</dbReference>
<dbReference type="InterPro" id="IPR050659">
    <property type="entry name" value="Peptidase_M24B"/>
</dbReference>
<dbReference type="InterPro" id="IPR036005">
    <property type="entry name" value="Creatinase/aminopeptidase-like"/>
</dbReference>
<dbReference type="Pfam" id="PF01321">
    <property type="entry name" value="Creatinase_N"/>
    <property type="match status" value="1"/>
</dbReference>
<feature type="domain" description="Creatinase N-terminal" evidence="2">
    <location>
        <begin position="18"/>
        <end position="109"/>
    </location>
</feature>
<dbReference type="AlphaFoldDB" id="A0A0G7ZLI6"/>
<dbReference type="PANTHER" id="PTHR46112:SF2">
    <property type="entry name" value="XAA-PRO AMINOPEPTIDASE P-RELATED"/>
    <property type="match status" value="1"/>
</dbReference>
<reference evidence="4" key="1">
    <citation type="submission" date="2015-05" db="EMBL/GenBank/DDBJ databases">
        <authorList>
            <person name="Collingro A."/>
        </authorList>
    </citation>
    <scope>NUCLEOTIDE SEQUENCE [LARGE SCALE GENOMIC DNA]</scope>
    <source>
        <strain evidence="4">Ps</strain>
    </source>
</reference>
<dbReference type="InterPro" id="IPR000994">
    <property type="entry name" value="Pept_M24"/>
</dbReference>
<dbReference type="CDD" id="cd01092">
    <property type="entry name" value="APP-like"/>
    <property type="match status" value="1"/>
</dbReference>
<dbReference type="GO" id="GO:0004177">
    <property type="term" value="F:aminopeptidase activity"/>
    <property type="evidence" value="ECO:0007669"/>
    <property type="project" value="UniProtKB-ARBA"/>
</dbReference>
<sequence length="350" mass="40576">MKINEHQLKKLISNKNVWFKNPDDVYYLTSFKSSNLNLFYIDKKWYGITDDRYYNQAKKDLIWINILNVNDSPFKNILVPEILKSKKPLSVDYEFLNLKEFNYLKANYPLLKIKSESFNYLRMLKNESEIELIKKAVFVTDQIYKKLLLYIKAGKTEKDIKQKMHKLLIEYKDCEFAFDPMIAAGKNSANPHIEPTNSTLKKGDIVVIDFGVSYKGYKSDMTRTILIGNDVTKMQKKIFDLVQYGLNKVIEIIKPGVLIKELDKVIREIFQEEGYDKYFIHALGHGVGLNIHEEPVISGRSNLILEPGMIITIEPGIYLPNEFGVRLEQDVLITEKGHQVLNNSPIGLKI</sequence>
<gene>
    <name evidence="3" type="ORF">HEPPS_02100</name>
</gene>
<dbReference type="Gene3D" id="3.40.350.10">
    <property type="entry name" value="Creatinase/prolidase N-terminal domain"/>
    <property type="match status" value="1"/>
</dbReference>
<evidence type="ECO:0000259" key="2">
    <source>
        <dbReference type="Pfam" id="PF01321"/>
    </source>
</evidence>
<feature type="domain" description="Peptidase M24" evidence="1">
    <location>
        <begin position="131"/>
        <end position="335"/>
    </location>
</feature>
<organism evidence="3 4">
    <name type="scientific">Candidatus Hepatoplasma crinochetorum</name>
    <dbReference type="NCBI Taxonomy" id="295596"/>
    <lineage>
        <taxon>Bacteria</taxon>
        <taxon>Bacillati</taxon>
        <taxon>Mycoplasmatota</taxon>
        <taxon>Mollicutes</taxon>
        <taxon>Candidatus Hepatoplasmataceae</taxon>
        <taxon>Candidatus Hepatoplasma</taxon>
    </lineage>
</organism>
<protein>
    <submittedName>
        <fullName evidence="3">| / putative peptidase / 494359:495411 Reverse</fullName>
    </submittedName>
</protein>
<dbReference type="SUPFAM" id="SSF55920">
    <property type="entry name" value="Creatinase/aminopeptidase"/>
    <property type="match status" value="1"/>
</dbReference>
<name>A0A0G7ZLI6_9MOLU</name>
<dbReference type="InterPro" id="IPR000587">
    <property type="entry name" value="Creatinase_N"/>
</dbReference>
<dbReference type="EMBL" id="CWGI01000001">
    <property type="protein sequence ID" value="CRX37010.1"/>
    <property type="molecule type" value="Genomic_DNA"/>
</dbReference>